<dbReference type="GO" id="GO:0020037">
    <property type="term" value="F:heme binding"/>
    <property type="evidence" value="ECO:0007669"/>
    <property type="project" value="InterPro"/>
</dbReference>
<comment type="similarity">
    <text evidence="1">Belongs to the filamin family.</text>
</comment>
<dbReference type="GO" id="GO:0004601">
    <property type="term" value="F:peroxidase activity"/>
    <property type="evidence" value="ECO:0007669"/>
    <property type="project" value="InterPro"/>
</dbReference>
<feature type="repeat" description="Filamin" evidence="3">
    <location>
        <begin position="1"/>
        <end position="104"/>
    </location>
</feature>
<dbReference type="GO" id="GO:0051015">
    <property type="term" value="F:actin filament binding"/>
    <property type="evidence" value="ECO:0007669"/>
    <property type="project" value="InterPro"/>
</dbReference>
<evidence type="ECO:0000256" key="2">
    <source>
        <dbReference type="ARBA" id="ARBA00022737"/>
    </source>
</evidence>
<dbReference type="InterPro" id="IPR013783">
    <property type="entry name" value="Ig-like_fold"/>
</dbReference>
<dbReference type="InterPro" id="IPR019791">
    <property type="entry name" value="Haem_peroxidase_animal"/>
</dbReference>
<evidence type="ECO:0000313" key="5">
    <source>
        <dbReference type="Proteomes" id="UP000728032"/>
    </source>
</evidence>
<dbReference type="SUPFAM" id="SSF81296">
    <property type="entry name" value="E set domains"/>
    <property type="match status" value="2"/>
</dbReference>
<dbReference type="PROSITE" id="PS50292">
    <property type="entry name" value="PEROXIDASE_3"/>
    <property type="match status" value="1"/>
</dbReference>
<dbReference type="InterPro" id="IPR001298">
    <property type="entry name" value="Filamin/ABP280_rpt"/>
</dbReference>
<proteinExistence type="inferred from homology"/>
<dbReference type="Pfam" id="PF03098">
    <property type="entry name" value="An_peroxidase"/>
    <property type="match status" value="1"/>
</dbReference>
<name>A0A7R9LGK4_9ACAR</name>
<dbReference type="Gene3D" id="1.10.640.10">
    <property type="entry name" value="Haem peroxidase domain superfamily, animal type"/>
    <property type="match status" value="1"/>
</dbReference>
<dbReference type="Gene3D" id="2.60.40.10">
    <property type="entry name" value="Immunoglobulins"/>
    <property type="match status" value="2"/>
</dbReference>
<dbReference type="GO" id="GO:0030036">
    <property type="term" value="P:actin cytoskeleton organization"/>
    <property type="evidence" value="ECO:0007669"/>
    <property type="project" value="InterPro"/>
</dbReference>
<evidence type="ECO:0000256" key="3">
    <source>
        <dbReference type="PROSITE-ProRule" id="PRU00087"/>
    </source>
</evidence>
<dbReference type="AlphaFoldDB" id="A0A7R9LGK4"/>
<dbReference type="EMBL" id="OC915623">
    <property type="protein sequence ID" value="CAD7641237.1"/>
    <property type="molecule type" value="Genomic_DNA"/>
</dbReference>
<sequence length="375" mass="42027">MSDTEADDIHVFGPGLSDGKTGKRCIMYFVGLPVHSDDSTVDLYKDLTYVFEGPKSPEIIFEFDKLNEDGNVEAYYVPLIPGDYKLSISYRKQELSNSPFNIRITGKVVSAEKLISKVRVHGKGSSLGRALVVNEFLVDCSKVKPVLGGLTVHVKGPVRSSAHLEIIDNKNGTYQVLYKPILAGVYNMDIKIADTHIPGSPYKIRVMDRSNSGFKISRFEQDSQGIGDTLNLLKNCSQQTGSVSDITESDIRVAIDNAKRGVEIQEQIDRQLISMNPRLGNFSHFLYEANLKTNHCLNKYETVINMPSLGAPTLMTNEREFCDLERDVSEVVACNPNYKYRRIDGKCNNLKETNWGSTFHCQRRLLPPDYNDGVN</sequence>
<dbReference type="Proteomes" id="UP000728032">
    <property type="component" value="Unassembled WGS sequence"/>
</dbReference>
<dbReference type="EMBL" id="CAJPVJ010000798">
    <property type="protein sequence ID" value="CAG2163415.1"/>
    <property type="molecule type" value="Genomic_DNA"/>
</dbReference>
<dbReference type="SUPFAM" id="SSF48113">
    <property type="entry name" value="Heme-dependent peroxidases"/>
    <property type="match status" value="1"/>
</dbReference>
<dbReference type="InterPro" id="IPR010255">
    <property type="entry name" value="Haem_peroxidase_sf"/>
</dbReference>
<dbReference type="PANTHER" id="PTHR38537:SF8">
    <property type="entry name" value="FILAMIN-A"/>
    <property type="match status" value="1"/>
</dbReference>
<feature type="non-terminal residue" evidence="4">
    <location>
        <position position="1"/>
    </location>
</feature>
<dbReference type="SMART" id="SM00557">
    <property type="entry name" value="IG_FLMN"/>
    <property type="match status" value="2"/>
</dbReference>
<feature type="repeat" description="Filamin" evidence="3">
    <location>
        <begin position="110"/>
        <end position="206"/>
    </location>
</feature>
<dbReference type="PROSITE" id="PS50194">
    <property type="entry name" value="FILAMIN_REPEAT"/>
    <property type="match status" value="2"/>
</dbReference>
<keyword evidence="2" id="KW-0677">Repeat</keyword>
<dbReference type="GO" id="GO:0006979">
    <property type="term" value="P:response to oxidative stress"/>
    <property type="evidence" value="ECO:0007669"/>
    <property type="project" value="InterPro"/>
</dbReference>
<dbReference type="OrthoDB" id="6480301at2759"/>
<accession>A0A7R9LGK4</accession>
<dbReference type="InterPro" id="IPR037120">
    <property type="entry name" value="Haem_peroxidase_sf_animal"/>
</dbReference>
<dbReference type="InterPro" id="IPR044801">
    <property type="entry name" value="Filamin"/>
</dbReference>
<gene>
    <name evidence="4" type="ORF">ONB1V03_LOCUS2991</name>
</gene>
<dbReference type="PANTHER" id="PTHR38537">
    <property type="entry name" value="JITTERBUG, ISOFORM N"/>
    <property type="match status" value="1"/>
</dbReference>
<dbReference type="Pfam" id="PF00630">
    <property type="entry name" value="Filamin"/>
    <property type="match status" value="2"/>
</dbReference>
<dbReference type="InterPro" id="IPR014756">
    <property type="entry name" value="Ig_E-set"/>
</dbReference>
<evidence type="ECO:0000313" key="4">
    <source>
        <dbReference type="EMBL" id="CAD7641237.1"/>
    </source>
</evidence>
<organism evidence="4">
    <name type="scientific">Oppiella nova</name>
    <dbReference type="NCBI Taxonomy" id="334625"/>
    <lineage>
        <taxon>Eukaryota</taxon>
        <taxon>Metazoa</taxon>
        <taxon>Ecdysozoa</taxon>
        <taxon>Arthropoda</taxon>
        <taxon>Chelicerata</taxon>
        <taxon>Arachnida</taxon>
        <taxon>Acari</taxon>
        <taxon>Acariformes</taxon>
        <taxon>Sarcoptiformes</taxon>
        <taxon>Oribatida</taxon>
        <taxon>Brachypylina</taxon>
        <taxon>Oppioidea</taxon>
        <taxon>Oppiidae</taxon>
        <taxon>Oppiella</taxon>
    </lineage>
</organism>
<evidence type="ECO:0000256" key="1">
    <source>
        <dbReference type="ARBA" id="ARBA00009238"/>
    </source>
</evidence>
<dbReference type="InterPro" id="IPR017868">
    <property type="entry name" value="Filamin/ABP280_repeat-like"/>
</dbReference>
<reference evidence="4" key="1">
    <citation type="submission" date="2020-11" db="EMBL/GenBank/DDBJ databases">
        <authorList>
            <person name="Tran Van P."/>
        </authorList>
    </citation>
    <scope>NUCLEOTIDE SEQUENCE</scope>
</reference>
<keyword evidence="5" id="KW-1185">Reference proteome</keyword>
<protein>
    <submittedName>
        <fullName evidence="4">Uncharacterized protein</fullName>
    </submittedName>
</protein>